<dbReference type="SUPFAM" id="SSF53137">
    <property type="entry name" value="Translational machinery components"/>
    <property type="match status" value="1"/>
</dbReference>
<name>A0A1G7C6I2_9FLAO</name>
<sequence>MKQIGIWLDKQQAHIVRLHDAGETLETIRSEVEFFNRKGSSGSRVKWGGTQDISHESTYLEKEKHQLKAYFNQLADAITDADVIALFGPADTNEKFRAALMADHKALAAKVKTVEKADSMTENQVKALVRDYFRDKK</sequence>
<proteinExistence type="predicted"/>
<dbReference type="OrthoDB" id="594984at2"/>
<keyword evidence="2" id="KW-1185">Reference proteome</keyword>
<gene>
    <name evidence="1" type="ORF">SAMN05421636_104435</name>
</gene>
<reference evidence="1 2" key="1">
    <citation type="submission" date="2016-10" db="EMBL/GenBank/DDBJ databases">
        <authorList>
            <person name="de Groot N.N."/>
        </authorList>
    </citation>
    <scope>NUCLEOTIDE SEQUENCE [LARGE SCALE GENOMIC DNA]</scope>
    <source>
        <strain evidence="1 2">DSM 23421</strain>
    </source>
</reference>
<dbReference type="EMBL" id="FNAO01000004">
    <property type="protein sequence ID" value="SDE34899.1"/>
    <property type="molecule type" value="Genomic_DNA"/>
</dbReference>
<protein>
    <recommendedName>
        <fullName evidence="3">Protein required for attachment to host cells</fullName>
    </recommendedName>
</protein>
<dbReference type="RefSeq" id="WP_091868114.1">
    <property type="nucleotide sequence ID" value="NZ_FNAO01000004.1"/>
</dbReference>
<evidence type="ECO:0000313" key="1">
    <source>
        <dbReference type="EMBL" id="SDE34899.1"/>
    </source>
</evidence>
<dbReference type="Proteomes" id="UP000199109">
    <property type="component" value="Unassembled WGS sequence"/>
</dbReference>
<accession>A0A1G7C6I2</accession>
<dbReference type="STRING" id="641691.SAMN05421636_104435"/>
<organism evidence="1 2">
    <name type="scientific">Pricia antarctica</name>
    <dbReference type="NCBI Taxonomy" id="641691"/>
    <lineage>
        <taxon>Bacteria</taxon>
        <taxon>Pseudomonadati</taxon>
        <taxon>Bacteroidota</taxon>
        <taxon>Flavobacteriia</taxon>
        <taxon>Flavobacteriales</taxon>
        <taxon>Flavobacteriaceae</taxon>
        <taxon>Pricia</taxon>
    </lineage>
</organism>
<evidence type="ECO:0000313" key="2">
    <source>
        <dbReference type="Proteomes" id="UP000199109"/>
    </source>
</evidence>
<dbReference type="AlphaFoldDB" id="A0A1G7C6I2"/>
<evidence type="ECO:0008006" key="3">
    <source>
        <dbReference type="Google" id="ProtNLM"/>
    </source>
</evidence>